<accession>A0ACB9VL57</accession>
<keyword evidence="2" id="KW-1185">Reference proteome</keyword>
<reference evidence="1" key="1">
    <citation type="submission" date="2022-03" db="EMBL/GenBank/DDBJ databases">
        <title>Genomic analyses of argali, domestic sheep and their hybrids provide insights into chromosomal evolution, heterosis and genetic basis of agronomic traits.</title>
        <authorList>
            <person name="Li M."/>
        </authorList>
    </citation>
    <scope>NUCLEOTIDE SEQUENCE</scope>
    <source>
        <strain evidence="1">F1 hybrid</strain>
    </source>
</reference>
<name>A0ACB9VL57_9CETA</name>
<evidence type="ECO:0000313" key="2">
    <source>
        <dbReference type="Proteomes" id="UP001057279"/>
    </source>
</evidence>
<comment type="caution">
    <text evidence="1">The sequence shown here is derived from an EMBL/GenBank/DDBJ whole genome shotgun (WGS) entry which is preliminary data.</text>
</comment>
<gene>
    <name evidence="1" type="ORF">MJG53_001813</name>
</gene>
<protein>
    <submittedName>
        <fullName evidence="1">Uncharacterized protein</fullName>
    </submittedName>
</protein>
<sequence>MWGTCSSCSCLCQSHKYLDHDLEGLEPCTNKVGWQVLTTPAGCRGTWCLYKLLIIKIAVAPLLPSKFHLEPYREGDSGKLGFIAAELTSYKITTQSIYFQKCF</sequence>
<evidence type="ECO:0000313" key="1">
    <source>
        <dbReference type="EMBL" id="KAI4590764.1"/>
    </source>
</evidence>
<proteinExistence type="predicted"/>
<dbReference type="EMBL" id="CM043026">
    <property type="protein sequence ID" value="KAI4590764.1"/>
    <property type="molecule type" value="Genomic_DNA"/>
</dbReference>
<dbReference type="Proteomes" id="UP001057279">
    <property type="component" value="Linkage Group LG01"/>
</dbReference>
<organism evidence="1 2">
    <name type="scientific">Ovis ammon polii x Ovis aries</name>
    <dbReference type="NCBI Taxonomy" id="2918886"/>
    <lineage>
        <taxon>Eukaryota</taxon>
        <taxon>Metazoa</taxon>
        <taxon>Chordata</taxon>
        <taxon>Craniata</taxon>
        <taxon>Vertebrata</taxon>
        <taxon>Euteleostomi</taxon>
        <taxon>Mammalia</taxon>
        <taxon>Eutheria</taxon>
        <taxon>Laurasiatheria</taxon>
        <taxon>Artiodactyla</taxon>
        <taxon>Ruminantia</taxon>
        <taxon>Pecora</taxon>
        <taxon>Bovidae</taxon>
        <taxon>Caprinae</taxon>
        <taxon>Ovis</taxon>
    </lineage>
</organism>